<feature type="compositionally biased region" description="Basic and acidic residues" evidence="1">
    <location>
        <begin position="82"/>
        <end position="103"/>
    </location>
</feature>
<organism evidence="2 3">
    <name type="scientific">Durusdinium trenchii</name>
    <dbReference type="NCBI Taxonomy" id="1381693"/>
    <lineage>
        <taxon>Eukaryota</taxon>
        <taxon>Sar</taxon>
        <taxon>Alveolata</taxon>
        <taxon>Dinophyceae</taxon>
        <taxon>Suessiales</taxon>
        <taxon>Symbiodiniaceae</taxon>
        <taxon>Durusdinium</taxon>
    </lineage>
</organism>
<protein>
    <submittedName>
        <fullName evidence="2">Uncharacterized protein</fullName>
    </submittedName>
</protein>
<feature type="compositionally biased region" description="Polar residues" evidence="1">
    <location>
        <begin position="104"/>
        <end position="113"/>
    </location>
</feature>
<name>A0ABP0N9B4_9DINO</name>
<evidence type="ECO:0000313" key="3">
    <source>
        <dbReference type="Proteomes" id="UP001642484"/>
    </source>
</evidence>
<reference evidence="2 3" key="1">
    <citation type="submission" date="2024-02" db="EMBL/GenBank/DDBJ databases">
        <authorList>
            <person name="Chen Y."/>
            <person name="Shah S."/>
            <person name="Dougan E. K."/>
            <person name="Thang M."/>
            <person name="Chan C."/>
        </authorList>
    </citation>
    <scope>NUCLEOTIDE SEQUENCE [LARGE SCALE GENOMIC DNA]</scope>
</reference>
<evidence type="ECO:0000313" key="2">
    <source>
        <dbReference type="EMBL" id="CAK9060316.1"/>
    </source>
</evidence>
<sequence>DSSPPAAVRLSQVEAQAWSGGFGAVAPPPMPVLQEPSGPQQSVLRHHTSASSPVKPGPIVSGELRPQVIDQREPEVALSPCSEHRVDDSHPRHGGAEPGHVEASENSESSQALSPEALQKQVLSVLPSLTPLQAVPLEPVQEAEEVSLDSRRQCHQSLSKRLRRQQCLTHLQQSRQAGLAG</sequence>
<feature type="non-terminal residue" evidence="2">
    <location>
        <position position="1"/>
    </location>
</feature>
<proteinExistence type="predicted"/>
<dbReference type="Proteomes" id="UP001642484">
    <property type="component" value="Unassembled WGS sequence"/>
</dbReference>
<gene>
    <name evidence="2" type="ORF">CCMP2556_LOCUS29674</name>
</gene>
<keyword evidence="3" id="KW-1185">Reference proteome</keyword>
<dbReference type="EMBL" id="CAXAMN010021505">
    <property type="protein sequence ID" value="CAK9060316.1"/>
    <property type="molecule type" value="Genomic_DNA"/>
</dbReference>
<feature type="region of interest" description="Disordered" evidence="1">
    <location>
        <begin position="20"/>
        <end position="116"/>
    </location>
</feature>
<accession>A0ABP0N9B4</accession>
<evidence type="ECO:0000256" key="1">
    <source>
        <dbReference type="SAM" id="MobiDB-lite"/>
    </source>
</evidence>
<comment type="caution">
    <text evidence="2">The sequence shown here is derived from an EMBL/GenBank/DDBJ whole genome shotgun (WGS) entry which is preliminary data.</text>
</comment>